<feature type="region of interest" description="Disordered" evidence="1">
    <location>
        <begin position="1"/>
        <end position="32"/>
    </location>
</feature>
<protein>
    <submittedName>
        <fullName evidence="2">Uncharacterized protein</fullName>
    </submittedName>
</protein>
<proteinExistence type="predicted"/>
<dbReference type="EMBL" id="MNUV01000043">
    <property type="protein sequence ID" value="OIO07321.1"/>
    <property type="molecule type" value="Genomic_DNA"/>
</dbReference>
<evidence type="ECO:0000256" key="1">
    <source>
        <dbReference type="SAM" id="MobiDB-lite"/>
    </source>
</evidence>
<reference evidence="2 3" key="1">
    <citation type="journal article" date="2016" name="Environ. Microbiol.">
        <title>Genomic resolution of a cold subsurface aquifer community provides metabolic insights for novel microbes adapted to high CO concentrations.</title>
        <authorList>
            <person name="Probst A.J."/>
            <person name="Castelle C.J."/>
            <person name="Singh A."/>
            <person name="Brown C.T."/>
            <person name="Anantharaman K."/>
            <person name="Sharon I."/>
            <person name="Hug L.A."/>
            <person name="Burstein D."/>
            <person name="Emerson J.B."/>
            <person name="Thomas B.C."/>
            <person name="Banfield J.F."/>
        </authorList>
    </citation>
    <scope>NUCLEOTIDE SEQUENCE [LARGE SCALE GENOMIC DNA]</scope>
    <source>
        <strain evidence="2">CG1_02_41_21</strain>
    </source>
</reference>
<evidence type="ECO:0000313" key="2">
    <source>
        <dbReference type="EMBL" id="OIO07321.1"/>
    </source>
</evidence>
<gene>
    <name evidence="2" type="ORF">AUJ35_02280</name>
</gene>
<accession>A0A1J4T7H6</accession>
<sequence>MAEDQIAKKIETGGTSEQPTITQPETEIRPEQFVEQKIERVASKAETIKPAETPTAPVVRKAVATKTAQQLRDEQIDAILSDGLTDIYLSLSPKKQAEFRVGGEETVKKISGLLNQTKIKIKQIVDIIKRWLSIIPGINKFFLEQDAKIKAEKIIKLKN</sequence>
<name>A0A1J4T7H6_9BACT</name>
<dbReference type="AlphaFoldDB" id="A0A1J4T7H6"/>
<organism evidence="2 3">
    <name type="scientific">Candidatus Falkowbacteria bacterium CG1_02_41_21</name>
    <dbReference type="NCBI Taxonomy" id="1805147"/>
    <lineage>
        <taxon>Bacteria</taxon>
        <taxon>Candidatus Falkowiibacteriota</taxon>
    </lineage>
</organism>
<evidence type="ECO:0000313" key="3">
    <source>
        <dbReference type="Proteomes" id="UP000182860"/>
    </source>
</evidence>
<feature type="compositionally biased region" description="Basic and acidic residues" evidence="1">
    <location>
        <begin position="1"/>
        <end position="11"/>
    </location>
</feature>
<dbReference type="Proteomes" id="UP000182860">
    <property type="component" value="Unassembled WGS sequence"/>
</dbReference>
<comment type="caution">
    <text evidence="2">The sequence shown here is derived from an EMBL/GenBank/DDBJ whole genome shotgun (WGS) entry which is preliminary data.</text>
</comment>
<feature type="compositionally biased region" description="Polar residues" evidence="1">
    <location>
        <begin position="13"/>
        <end position="25"/>
    </location>
</feature>